<dbReference type="Proteomes" id="UP001293254">
    <property type="component" value="Unassembled WGS sequence"/>
</dbReference>
<feature type="transmembrane region" description="Helical" evidence="1">
    <location>
        <begin position="12"/>
        <end position="30"/>
    </location>
</feature>
<dbReference type="Pfam" id="PF04488">
    <property type="entry name" value="Gly_transf_sug"/>
    <property type="match status" value="1"/>
</dbReference>
<keyword evidence="4" id="KW-1185">Reference proteome</keyword>
<dbReference type="PANTHER" id="PTHR46781">
    <property type="entry name" value="ALPHA 1,4-GLYCOSYLTRANSFERASE FAMILY PROTEIN"/>
    <property type="match status" value="1"/>
</dbReference>
<feature type="domain" description="Alpha 1,4-glycosyltransferase" evidence="2">
    <location>
        <begin position="281"/>
        <end position="404"/>
    </location>
</feature>
<evidence type="ECO:0000313" key="3">
    <source>
        <dbReference type="EMBL" id="KAK4432294.1"/>
    </source>
</evidence>
<reference evidence="3" key="1">
    <citation type="submission" date="2020-06" db="EMBL/GenBank/DDBJ databases">
        <authorList>
            <person name="Li T."/>
            <person name="Hu X."/>
            <person name="Zhang T."/>
            <person name="Song X."/>
            <person name="Zhang H."/>
            <person name="Dai N."/>
            <person name="Sheng W."/>
            <person name="Hou X."/>
            <person name="Wei L."/>
        </authorList>
    </citation>
    <scope>NUCLEOTIDE SEQUENCE</scope>
    <source>
        <strain evidence="3">3651</strain>
        <tissue evidence="3">Leaf</tissue>
    </source>
</reference>
<protein>
    <recommendedName>
        <fullName evidence="2">Alpha 1,4-glycosyltransferase domain-containing protein</fullName>
    </recommendedName>
</protein>
<gene>
    <name evidence="3" type="ORF">Salat_0991500</name>
</gene>
<dbReference type="InterPro" id="IPR007577">
    <property type="entry name" value="GlycoTrfase_DXD_sugar-bd_CS"/>
</dbReference>
<dbReference type="InterPro" id="IPR044789">
    <property type="entry name" value="Put_A1-4-GlycosylTfrase_plant"/>
</dbReference>
<proteinExistence type="predicted"/>
<dbReference type="EMBL" id="JACGWO010000003">
    <property type="protein sequence ID" value="KAK4432294.1"/>
    <property type="molecule type" value="Genomic_DNA"/>
</dbReference>
<accession>A0AAE1YLN4</accession>
<comment type="caution">
    <text evidence="3">The sequence shown here is derived from an EMBL/GenBank/DDBJ whole genome shotgun (WGS) entry which is preliminary data.</text>
</comment>
<keyword evidence="1" id="KW-0472">Membrane</keyword>
<evidence type="ECO:0000313" key="4">
    <source>
        <dbReference type="Proteomes" id="UP001293254"/>
    </source>
</evidence>
<dbReference type="InterPro" id="IPR029044">
    <property type="entry name" value="Nucleotide-diphossugar_trans"/>
</dbReference>
<organism evidence="3 4">
    <name type="scientific">Sesamum alatum</name>
    <dbReference type="NCBI Taxonomy" id="300844"/>
    <lineage>
        <taxon>Eukaryota</taxon>
        <taxon>Viridiplantae</taxon>
        <taxon>Streptophyta</taxon>
        <taxon>Embryophyta</taxon>
        <taxon>Tracheophyta</taxon>
        <taxon>Spermatophyta</taxon>
        <taxon>Magnoliopsida</taxon>
        <taxon>eudicotyledons</taxon>
        <taxon>Gunneridae</taxon>
        <taxon>Pentapetalae</taxon>
        <taxon>asterids</taxon>
        <taxon>lamiids</taxon>
        <taxon>Lamiales</taxon>
        <taxon>Pedaliaceae</taxon>
        <taxon>Sesamum</taxon>
    </lineage>
</organism>
<evidence type="ECO:0000259" key="2">
    <source>
        <dbReference type="Pfam" id="PF04572"/>
    </source>
</evidence>
<keyword evidence="1" id="KW-1133">Transmembrane helix</keyword>
<name>A0AAE1YLN4_9LAMI</name>
<dbReference type="PANTHER" id="PTHR46781:SF2">
    <property type="entry name" value="ALPHA 1,4-GLYCOSYLTRANSFERASE FAMILY PROTEIN"/>
    <property type="match status" value="1"/>
</dbReference>
<sequence>MLDSWRYSSVKSNIFSTITFAAIILVIIFSDSFVPNVPLHSDAMEDGSSHLDQLQTHQTSQVLRITATDDEDGDHGILLSPFEVTEEVIVQPENKLKPEDSRLFETSRFTRKFDSRVREFFGRNECKVQFFMTWISPSELLGEREFFGLESVFQTNPESCLIILSSTMDSKEGRRMLEPLISHGFRVQAISPDLWALFENTPAEGWLSDIMNGNRDPGEIPLAQNLSNLIRLAVLYKYGGVYLDTDFIVLKDFSGLRNTIGAQSVDVNGNWTRLNNAVLVFDKNHELVYKFIEEFAFSFDGNRWGHNGPYLVSRVVDRLSNTGEELNCTVLPPRAFYPVDWTKISGFFIKPNDRLSAKWAEAKIRQLSRSAYSVHLWNSQSSRFKIEEGSIIRRLISDHCVICSRGV</sequence>
<dbReference type="AlphaFoldDB" id="A0AAE1YLN4"/>
<keyword evidence="1" id="KW-0812">Transmembrane</keyword>
<evidence type="ECO:0000256" key="1">
    <source>
        <dbReference type="SAM" id="Phobius"/>
    </source>
</evidence>
<reference evidence="3" key="2">
    <citation type="journal article" date="2024" name="Plant">
        <title>Genomic evolution and insights into agronomic trait innovations of Sesamum species.</title>
        <authorList>
            <person name="Miao H."/>
            <person name="Wang L."/>
            <person name="Qu L."/>
            <person name="Liu H."/>
            <person name="Sun Y."/>
            <person name="Le M."/>
            <person name="Wang Q."/>
            <person name="Wei S."/>
            <person name="Zheng Y."/>
            <person name="Lin W."/>
            <person name="Duan Y."/>
            <person name="Cao H."/>
            <person name="Xiong S."/>
            <person name="Wang X."/>
            <person name="Wei L."/>
            <person name="Li C."/>
            <person name="Ma Q."/>
            <person name="Ju M."/>
            <person name="Zhao R."/>
            <person name="Li G."/>
            <person name="Mu C."/>
            <person name="Tian Q."/>
            <person name="Mei H."/>
            <person name="Zhang T."/>
            <person name="Gao T."/>
            <person name="Zhang H."/>
        </authorList>
    </citation>
    <scope>NUCLEOTIDE SEQUENCE</scope>
    <source>
        <strain evidence="3">3651</strain>
    </source>
</reference>
<dbReference type="SUPFAM" id="SSF53448">
    <property type="entry name" value="Nucleotide-diphospho-sugar transferases"/>
    <property type="match status" value="1"/>
</dbReference>
<dbReference type="Pfam" id="PF04572">
    <property type="entry name" value="Gb3_synth"/>
    <property type="match status" value="1"/>
</dbReference>
<dbReference type="Gene3D" id="3.90.550.20">
    <property type="match status" value="1"/>
</dbReference>
<dbReference type="InterPro" id="IPR007652">
    <property type="entry name" value="A1-4-GlycosylTfrase_dom"/>
</dbReference>